<sequence length="621" mass="64531">MEFPVVKSQSAPGDARFGAADSPRSLTGASLFAPLHLPVLATFAVFVLLTAVMHFSSYVDYVGADNDDVMRLVEVRDLLAGQGWFDLTQDRLGLEGGTLMHWSRLIDLPIANLIMLFSLVMSPDLAEASALFVWPLVTALPVFYALTLAGGVLGGPSGRVIGLALAFLFVLAINRFQPGSIDHHNVQLALIATIAACLILPGRPVAAHALAGIAAALAIAIGAETTPHIVVVAAVVAVQWLWLGRPMQAAAAGFALALAATLSMIFFATVPPSRYGMVTCDALSTGFYALGVVGAGLFFMAVSALSARGFGARLAGLGAVGAATFGLALVIAPQCLGNPLASLDPLLVTMWLNNVTEAQSVVAQLRHEPWSAGGFYLVPLLAMVLCVRRILQGRNVHAHGVLLALIAVSWAIALVQVRGAVFANMLSSVPFAGLIAGLRTRANADPKNPRNGLAFAGAAFAAVPFVWALAGALLSMGVNALHGEEAGLLGGKEPQRCTDAAALAPLAQEPPGVVSGPSNLGVHILRFTGHRVLSAPYHRNQGGMLTALHAGMARPVDSVKFLRGAGVTVLAFCNSDPEVDTVSAAAPDGLYAQLRKGIVPEFLEPVPGTQGAALQLFRVRP</sequence>
<evidence type="ECO:0000313" key="3">
    <source>
        <dbReference type="Proteomes" id="UP000094795"/>
    </source>
</evidence>
<feature type="transmembrane region" description="Helical" evidence="1">
    <location>
        <begin position="31"/>
        <end position="55"/>
    </location>
</feature>
<feature type="transmembrane region" description="Helical" evidence="1">
    <location>
        <begin position="159"/>
        <end position="176"/>
    </location>
</feature>
<dbReference type="STRING" id="1480615.AWJ14_11860"/>
<feature type="transmembrane region" description="Helical" evidence="1">
    <location>
        <begin position="282"/>
        <end position="302"/>
    </location>
</feature>
<protein>
    <submittedName>
        <fullName evidence="2">Uncharacterized protein</fullName>
    </submittedName>
</protein>
<dbReference type="OrthoDB" id="1082056at2"/>
<accession>A0A1C1YQS7</accession>
<feature type="transmembrane region" description="Helical" evidence="1">
    <location>
        <begin position="132"/>
        <end position="153"/>
    </location>
</feature>
<keyword evidence="1" id="KW-1133">Transmembrane helix</keyword>
<keyword evidence="1" id="KW-0812">Transmembrane</keyword>
<proteinExistence type="predicted"/>
<feature type="transmembrane region" description="Helical" evidence="1">
    <location>
        <begin position="314"/>
        <end position="332"/>
    </location>
</feature>
<gene>
    <name evidence="2" type="ORF">AWJ14_11860</name>
</gene>
<feature type="transmembrane region" description="Helical" evidence="1">
    <location>
        <begin position="370"/>
        <end position="391"/>
    </location>
</feature>
<evidence type="ECO:0000256" key="1">
    <source>
        <dbReference type="SAM" id="Phobius"/>
    </source>
</evidence>
<feature type="transmembrane region" description="Helical" evidence="1">
    <location>
        <begin position="421"/>
        <end position="440"/>
    </location>
</feature>
<keyword evidence="3" id="KW-1185">Reference proteome</keyword>
<keyword evidence="1" id="KW-0472">Membrane</keyword>
<feature type="transmembrane region" description="Helical" evidence="1">
    <location>
        <begin position="227"/>
        <end position="243"/>
    </location>
</feature>
<feature type="transmembrane region" description="Helical" evidence="1">
    <location>
        <begin position="452"/>
        <end position="474"/>
    </location>
</feature>
<dbReference type="RefSeq" id="WP_066182956.1">
    <property type="nucleotide sequence ID" value="NZ_LQZT01000048.1"/>
</dbReference>
<feature type="transmembrane region" description="Helical" evidence="1">
    <location>
        <begin position="188"/>
        <end position="221"/>
    </location>
</feature>
<dbReference type="AlphaFoldDB" id="A0A1C1YQS7"/>
<dbReference type="Proteomes" id="UP000094795">
    <property type="component" value="Unassembled WGS sequence"/>
</dbReference>
<feature type="transmembrane region" description="Helical" evidence="1">
    <location>
        <begin position="250"/>
        <end position="270"/>
    </location>
</feature>
<evidence type="ECO:0000313" key="2">
    <source>
        <dbReference type="EMBL" id="OCW55921.1"/>
    </source>
</evidence>
<dbReference type="EMBL" id="LQZT01000048">
    <property type="protein sequence ID" value="OCW55921.1"/>
    <property type="molecule type" value="Genomic_DNA"/>
</dbReference>
<feature type="transmembrane region" description="Helical" evidence="1">
    <location>
        <begin position="398"/>
        <end position="415"/>
    </location>
</feature>
<comment type="caution">
    <text evidence="2">The sequence shown here is derived from an EMBL/GenBank/DDBJ whole genome shotgun (WGS) entry which is preliminary data.</text>
</comment>
<organism evidence="2 3">
    <name type="scientific">Hoeflea olei</name>
    <dbReference type="NCBI Taxonomy" id="1480615"/>
    <lineage>
        <taxon>Bacteria</taxon>
        <taxon>Pseudomonadati</taxon>
        <taxon>Pseudomonadota</taxon>
        <taxon>Alphaproteobacteria</taxon>
        <taxon>Hyphomicrobiales</taxon>
        <taxon>Rhizobiaceae</taxon>
        <taxon>Hoeflea</taxon>
    </lineage>
</organism>
<reference evidence="2 3" key="1">
    <citation type="submission" date="2015-12" db="EMBL/GenBank/DDBJ databases">
        <authorList>
            <person name="Shamseldin A."/>
            <person name="Moawad H."/>
            <person name="Abd El-Rahim W.M."/>
            <person name="Sadowsky M.J."/>
        </authorList>
    </citation>
    <scope>NUCLEOTIDE SEQUENCE [LARGE SCALE GENOMIC DNA]</scope>
    <source>
        <strain evidence="2 3">JC234</strain>
    </source>
</reference>
<name>A0A1C1YQS7_9HYPH</name>